<gene>
    <name evidence="2" type="ORF">F4U95_23945</name>
    <name evidence="1" type="ORF">F4U96_24020</name>
</gene>
<evidence type="ECO:0000313" key="4">
    <source>
        <dbReference type="Proteomes" id="UP000326364"/>
    </source>
</evidence>
<dbReference type="EMBL" id="VYQB01000045">
    <property type="protein sequence ID" value="KAA9010930.1"/>
    <property type="molecule type" value="Genomic_DNA"/>
</dbReference>
<dbReference type="Proteomes" id="UP000325933">
    <property type="component" value="Unassembled WGS sequence"/>
</dbReference>
<dbReference type="AlphaFoldDB" id="A0A5J5HR22"/>
<dbReference type="Proteomes" id="UP000326364">
    <property type="component" value="Unassembled WGS sequence"/>
</dbReference>
<sequence>MISGDELVSQNNTGNKSVSLYRNIVVDSPGGGDASSGNATIHVFAIRGNQDTGMVNQGDYYQQDLSAYYHSFGITAKTKWTFI</sequence>
<protein>
    <submittedName>
        <fullName evidence="2">Uncharacterized protein</fullName>
    </submittedName>
</protein>
<evidence type="ECO:0000313" key="2">
    <source>
        <dbReference type="EMBL" id="KAA9023017.1"/>
    </source>
</evidence>
<reference evidence="3 4" key="1">
    <citation type="submission" date="2019-09" db="EMBL/GenBank/DDBJ databases">
        <authorList>
            <person name="Feng G."/>
        </authorList>
    </citation>
    <scope>NUCLEOTIDE SEQUENCE [LARGE SCALE GENOMIC DNA]</scope>
    <source>
        <strain evidence="2 3">KACC 19283</strain>
        <strain evidence="1 4">KACC 19284</strain>
    </source>
</reference>
<organism evidence="2 3">
    <name type="scientific">Sphingobium limneticum</name>
    <dbReference type="NCBI Taxonomy" id="1007511"/>
    <lineage>
        <taxon>Bacteria</taxon>
        <taxon>Pseudomonadati</taxon>
        <taxon>Pseudomonadota</taxon>
        <taxon>Alphaproteobacteria</taxon>
        <taxon>Sphingomonadales</taxon>
        <taxon>Sphingomonadaceae</taxon>
        <taxon>Sphingobium</taxon>
    </lineage>
</organism>
<keyword evidence="4" id="KW-1185">Reference proteome</keyword>
<dbReference type="EMBL" id="VYQA01000044">
    <property type="protein sequence ID" value="KAA9023017.1"/>
    <property type="molecule type" value="Genomic_DNA"/>
</dbReference>
<comment type="caution">
    <text evidence="2">The sequence shown here is derived from an EMBL/GenBank/DDBJ whole genome shotgun (WGS) entry which is preliminary data.</text>
</comment>
<name>A0A5J5HR22_9SPHN</name>
<evidence type="ECO:0000313" key="1">
    <source>
        <dbReference type="EMBL" id="KAA9010930.1"/>
    </source>
</evidence>
<proteinExistence type="predicted"/>
<evidence type="ECO:0000313" key="3">
    <source>
        <dbReference type="Proteomes" id="UP000325933"/>
    </source>
</evidence>
<accession>A0A5J5HR22</accession>